<sequence length="114" mass="12471">MRWNASSLVSGMQSLLGGLSSHESNRSQLAIDDIRQAMLESMGEPAAEAYPVVQLRITYANDLQDLWYLRGDVMAAIAAVHGEAIARHKLNLISELFRGLLPRGLVSRPSPLGE</sequence>
<dbReference type="eggNOG" id="ENOG50336ZZ">
    <property type="taxonomic scope" value="Bacteria"/>
</dbReference>
<dbReference type="Proteomes" id="UP000186110">
    <property type="component" value="Chromosome"/>
</dbReference>
<reference evidence="1 2" key="1">
    <citation type="submission" date="2017-01" db="EMBL/GenBank/DDBJ databases">
        <authorList>
            <person name="Mah S.A."/>
            <person name="Swanson W.J."/>
            <person name="Moy G.W."/>
            <person name="Vacquier V.D."/>
        </authorList>
    </citation>
    <scope>NUCLEOTIDE SEQUENCE [LARGE SCALE GENOMIC DNA]</scope>
    <source>
        <strain evidence="1 2">DSM 22694</strain>
    </source>
</reference>
<evidence type="ECO:0000313" key="1">
    <source>
        <dbReference type="EMBL" id="APW44800.1"/>
    </source>
</evidence>
<protein>
    <submittedName>
        <fullName evidence="1">Uncharacterized protein</fullName>
    </submittedName>
</protein>
<dbReference type="EMBL" id="CP019239">
    <property type="protein sequence ID" value="APW44800.1"/>
    <property type="molecule type" value="Genomic_DNA"/>
</dbReference>
<gene>
    <name evidence="1" type="ORF">RS694_10240</name>
</gene>
<evidence type="ECO:0000313" key="2">
    <source>
        <dbReference type="Proteomes" id="UP000186110"/>
    </source>
</evidence>
<keyword evidence="2" id="KW-1185">Reference proteome</keyword>
<proteinExistence type="predicted"/>
<dbReference type="AlphaFoldDB" id="A0A1P8KFI5"/>
<accession>A0A1P8KFI5</accession>
<dbReference type="KEGG" id="rsb:RS694_10240"/>
<organism evidence="1 2">
    <name type="scientific">Rhodoferax saidenbachensis</name>
    <dbReference type="NCBI Taxonomy" id="1484693"/>
    <lineage>
        <taxon>Bacteria</taxon>
        <taxon>Pseudomonadati</taxon>
        <taxon>Pseudomonadota</taxon>
        <taxon>Betaproteobacteria</taxon>
        <taxon>Burkholderiales</taxon>
        <taxon>Comamonadaceae</taxon>
        <taxon>Rhodoferax</taxon>
    </lineage>
</organism>
<name>A0A1P8KFI5_9BURK</name>